<proteinExistence type="predicted"/>
<dbReference type="SMART" id="SM00471">
    <property type="entry name" value="HDc"/>
    <property type="match status" value="1"/>
</dbReference>
<accession>A0A1I0G9G0</accession>
<dbReference type="InterPro" id="IPR026875">
    <property type="entry name" value="PHydrolase_assoc_dom"/>
</dbReference>
<dbReference type="Pfam" id="PF01966">
    <property type="entry name" value="HD"/>
    <property type="match status" value="1"/>
</dbReference>
<dbReference type="GO" id="GO:0016787">
    <property type="term" value="F:hydrolase activity"/>
    <property type="evidence" value="ECO:0007669"/>
    <property type="project" value="UniProtKB-KW"/>
</dbReference>
<reference evidence="4" key="1">
    <citation type="submission" date="2016-10" db="EMBL/GenBank/DDBJ databases">
        <authorList>
            <person name="Varghese N."/>
            <person name="Submissions S."/>
        </authorList>
    </citation>
    <scope>NUCLEOTIDE SEQUENCE [LARGE SCALE GENOMIC DNA]</scope>
    <source>
        <strain evidence="4">DSM 1551</strain>
    </source>
</reference>
<dbReference type="AlphaFoldDB" id="A0A1I0G9G0"/>
<keyword evidence="1" id="KW-0378">Hydrolase</keyword>
<dbReference type="InterPro" id="IPR003607">
    <property type="entry name" value="HD/PDEase_dom"/>
</dbReference>
<dbReference type="OrthoDB" id="9803619at2"/>
<sequence>MKKEELVIKNTLQMTKEADEHLSIYATKNSDCIKIKQTIKDKEEFDIRWPFEEDIDRILYCKSYQRYVDKTQALSFFRNAHISKRSIHVQWVSRIARQIGRGLNLNLDLIEAAALGHDLGHAPYGHVGEKALNEILQVKGYGYFAHNANSVRNILFLERNGIGYNVSLQVLDAILCHNGEMLSKKYIPDTNKTINQFWREYDDCWHKENTSKKILPMTLEGCVVRISDVISYIGKDVEDAIRVGIIKQSDLPKEVTDILGFNNKSMINRLIGDLVIHSYELPYLQFSNEVFESLKCLLNFLTIKVHQHPVLVKENAKLIRMIKQLYDIYYEELTDLENENCKIKTFVAKMSSTYQSNDPALIVADYLSMMTDSYVLAEYESIFLPIQHNEII</sequence>
<dbReference type="PANTHER" id="PTHR35795">
    <property type="entry name" value="SLR1885 PROTEIN"/>
    <property type="match status" value="1"/>
</dbReference>
<evidence type="ECO:0000259" key="2">
    <source>
        <dbReference type="PROSITE" id="PS51831"/>
    </source>
</evidence>
<dbReference type="InterPro" id="IPR051094">
    <property type="entry name" value="Diverse_Catalytic_Enzymes"/>
</dbReference>
<dbReference type="CDD" id="cd00077">
    <property type="entry name" value="HDc"/>
    <property type="match status" value="1"/>
</dbReference>
<dbReference type="RefSeq" id="WP_092355038.1">
    <property type="nucleotide sequence ID" value="NZ_CANSQN010000006.1"/>
</dbReference>
<dbReference type="PANTHER" id="PTHR35795:SF1">
    <property type="entry name" value="BIS(5'-NUCLEOSYL)-TETRAPHOSPHATASE, SYMMETRICAL"/>
    <property type="match status" value="1"/>
</dbReference>
<dbReference type="PROSITE" id="PS51831">
    <property type="entry name" value="HD"/>
    <property type="match status" value="1"/>
</dbReference>
<evidence type="ECO:0000313" key="3">
    <source>
        <dbReference type="EMBL" id="SET67399.1"/>
    </source>
</evidence>
<gene>
    <name evidence="3" type="ORF">SAMN04489758_12720</name>
</gene>
<protein>
    <submittedName>
        <fullName evidence="3">dGTPase</fullName>
    </submittedName>
</protein>
<keyword evidence="4" id="KW-1185">Reference proteome</keyword>
<feature type="domain" description="HD" evidence="2">
    <location>
        <begin position="85"/>
        <end position="233"/>
    </location>
</feature>
<name>A0A1I0G9G0_9FIRM</name>
<dbReference type="Proteomes" id="UP000198558">
    <property type="component" value="Unassembled WGS sequence"/>
</dbReference>
<evidence type="ECO:0000313" key="4">
    <source>
        <dbReference type="Proteomes" id="UP000198558"/>
    </source>
</evidence>
<dbReference type="InterPro" id="IPR006674">
    <property type="entry name" value="HD_domain"/>
</dbReference>
<dbReference type="Pfam" id="PF13286">
    <property type="entry name" value="HD_assoc"/>
    <property type="match status" value="1"/>
</dbReference>
<dbReference type="GeneID" id="78288927"/>
<evidence type="ECO:0000256" key="1">
    <source>
        <dbReference type="ARBA" id="ARBA00022801"/>
    </source>
</evidence>
<organism evidence="3 4">
    <name type="scientific">Thomasclavelia cocleata</name>
    <dbReference type="NCBI Taxonomy" id="69824"/>
    <lineage>
        <taxon>Bacteria</taxon>
        <taxon>Bacillati</taxon>
        <taxon>Bacillota</taxon>
        <taxon>Erysipelotrichia</taxon>
        <taxon>Erysipelotrichales</taxon>
        <taxon>Coprobacillaceae</taxon>
        <taxon>Thomasclavelia</taxon>
    </lineage>
</organism>
<dbReference type="EMBL" id="FOIN01000027">
    <property type="protein sequence ID" value="SET67399.1"/>
    <property type="molecule type" value="Genomic_DNA"/>
</dbReference>
<dbReference type="Gene3D" id="1.10.3210.10">
    <property type="entry name" value="Hypothetical protein af1432"/>
    <property type="match status" value="1"/>
</dbReference>
<dbReference type="SUPFAM" id="SSF109604">
    <property type="entry name" value="HD-domain/PDEase-like"/>
    <property type="match status" value="1"/>
</dbReference>